<feature type="region of interest" description="Disordered" evidence="2">
    <location>
        <begin position="1802"/>
        <end position="1824"/>
    </location>
</feature>
<reference evidence="3" key="1">
    <citation type="journal article" date="2023" name="Mol. Biol. Evol.">
        <title>Third-Generation Sequencing Reveals the Adaptive Role of the Epigenome in Three Deep-Sea Polychaetes.</title>
        <authorList>
            <person name="Perez M."/>
            <person name="Aroh O."/>
            <person name="Sun Y."/>
            <person name="Lan Y."/>
            <person name="Juniper S.K."/>
            <person name="Young C.R."/>
            <person name="Angers B."/>
            <person name="Qian P.Y."/>
        </authorList>
    </citation>
    <scope>NUCLEOTIDE SEQUENCE</scope>
    <source>
        <strain evidence="3">R07B-5</strain>
    </source>
</reference>
<feature type="compositionally biased region" description="Polar residues" evidence="2">
    <location>
        <begin position="365"/>
        <end position="376"/>
    </location>
</feature>
<dbReference type="PANTHER" id="PTHR21553">
    <property type="entry name" value="ALMS1-RELATED"/>
    <property type="match status" value="1"/>
</dbReference>
<feature type="region of interest" description="Disordered" evidence="2">
    <location>
        <begin position="869"/>
        <end position="894"/>
    </location>
</feature>
<feature type="compositionally biased region" description="Low complexity" evidence="2">
    <location>
        <begin position="1400"/>
        <end position="1417"/>
    </location>
</feature>
<evidence type="ECO:0000256" key="2">
    <source>
        <dbReference type="SAM" id="MobiDB-lite"/>
    </source>
</evidence>
<feature type="region of interest" description="Disordered" evidence="2">
    <location>
        <begin position="557"/>
        <end position="579"/>
    </location>
</feature>
<feature type="compositionally biased region" description="Polar residues" evidence="2">
    <location>
        <begin position="930"/>
        <end position="955"/>
    </location>
</feature>
<feature type="compositionally biased region" description="Low complexity" evidence="2">
    <location>
        <begin position="460"/>
        <end position="510"/>
    </location>
</feature>
<feature type="compositionally biased region" description="Polar residues" evidence="2">
    <location>
        <begin position="1312"/>
        <end position="1323"/>
    </location>
</feature>
<feature type="compositionally biased region" description="Low complexity" evidence="2">
    <location>
        <begin position="1200"/>
        <end position="1213"/>
    </location>
</feature>
<dbReference type="EMBL" id="JAODUO010000001">
    <property type="protein sequence ID" value="KAK2194249.1"/>
    <property type="molecule type" value="Genomic_DNA"/>
</dbReference>
<feature type="region of interest" description="Disordered" evidence="2">
    <location>
        <begin position="1576"/>
        <end position="1600"/>
    </location>
</feature>
<feature type="region of interest" description="Disordered" evidence="2">
    <location>
        <begin position="1197"/>
        <end position="1216"/>
    </location>
</feature>
<dbReference type="GO" id="GO:0005814">
    <property type="term" value="C:centriole"/>
    <property type="evidence" value="ECO:0007669"/>
    <property type="project" value="TreeGrafter"/>
</dbReference>
<feature type="region of interest" description="Disordered" evidence="2">
    <location>
        <begin position="1839"/>
        <end position="1937"/>
    </location>
</feature>
<feature type="region of interest" description="Disordered" evidence="2">
    <location>
        <begin position="1532"/>
        <end position="1551"/>
    </location>
</feature>
<evidence type="ECO:0000313" key="3">
    <source>
        <dbReference type="EMBL" id="KAK2194249.1"/>
    </source>
</evidence>
<protein>
    <submittedName>
        <fullName evidence="3">Uncharacterized protein</fullName>
    </submittedName>
</protein>
<feature type="region of interest" description="Disordered" evidence="2">
    <location>
        <begin position="680"/>
        <end position="709"/>
    </location>
</feature>
<feature type="compositionally biased region" description="Basic and acidic residues" evidence="2">
    <location>
        <begin position="570"/>
        <end position="579"/>
    </location>
</feature>
<name>A0AAD9PG95_RIDPI</name>
<dbReference type="Proteomes" id="UP001209878">
    <property type="component" value="Unassembled WGS sequence"/>
</dbReference>
<keyword evidence="1" id="KW-0175">Coiled coil</keyword>
<feature type="region of interest" description="Disordered" evidence="2">
    <location>
        <begin position="1289"/>
        <end position="1323"/>
    </location>
</feature>
<feature type="region of interest" description="Disordered" evidence="2">
    <location>
        <begin position="928"/>
        <end position="1089"/>
    </location>
</feature>
<gene>
    <name evidence="3" type="ORF">NP493_1g07028</name>
</gene>
<feature type="compositionally biased region" description="Basic and acidic residues" evidence="2">
    <location>
        <begin position="1046"/>
        <end position="1058"/>
    </location>
</feature>
<feature type="region of interest" description="Disordered" evidence="2">
    <location>
        <begin position="327"/>
        <end position="529"/>
    </location>
</feature>
<evidence type="ECO:0000256" key="1">
    <source>
        <dbReference type="SAM" id="Coils"/>
    </source>
</evidence>
<dbReference type="GO" id="GO:0005813">
    <property type="term" value="C:centrosome"/>
    <property type="evidence" value="ECO:0007669"/>
    <property type="project" value="TreeGrafter"/>
</dbReference>
<dbReference type="PANTHER" id="PTHR21553:SF26">
    <property type="entry name" value="ALMS MOTIF DOMAIN-CONTAINING PROTEIN"/>
    <property type="match status" value="1"/>
</dbReference>
<sequence length="1937" mass="211620">MKVGYRLSPNEEVQLLQAERERRRKVRLLQVREQAKQNAARVRNAVKEEKNRQLNKLAEEVKVELERDRQERLQQLTDLYVKTASGVGKAHREAVAEVTHPKHRMRVLRQKSDLRVANERHKVALQYMKEEREEREREASKSTVLRQTALETERARSALIVSLPQPSPDPIDGLGIEKAPTVRPVRCTDLNAFSATHYHIPEPCIIEKAEPTEQGNAKEAAEEEGERLREMDEDRRRVIEERREKARLRHKHAFHKELIKQDYNKMLLELSDLQRADMQRRQKVVAKIPKQIFEPPHRHLEEKQEEQRDMEEAFENMFMAATDYMGDMSMALDPHPPPETPSATASLDVSGDIEERQGEGETEGVSDTQSGQPSETPQDDTVDSQVRRRPLVGAGIPPGGALKKLLSKIKGQRDEWVHRSASSDTGGTESTPSIQSTEQESSGSSRHFPTHPATDPDTLSSGVISSSPVQSTTETEVTEESSTPGTVTTLETGTIVSSSAVSQDATSSAAESGVSDRTLASSESEPRTLFHPLEAAARLRSQPMRSQQMSATLLAERRRQDQVAAQSMQLKRDTEQQQRDWELQKRLLQERLDEIESRRRMLASQLTATSSLSIPTSVTSASSMASSLATDPSSMATEPLPGQRVPYWPSAMATAQTWPQQPIRRHPSAPAATQMLLSPDTSTTLSQDEQEETAPSELRRSAAGGGERKTLLLEEARQRLQERAQKLFQEASTLLKTPSLSMTRAAASSDGQRSVFERMSDLGQFHDVEISGISGTTVEQTLSSEASLSPNNVGGSDRVPLTMPAARMSGSYWSAQSGHERDVYSRTQPVSLGGRSADHQQVAFSQALSNFDQRQAKLETQLRHLQEEKQSITHRYQDVGREPENRDWHMEEEQERAGVRFAQNSVYGHEDTRQGTERYDLVRYMEQRQQEGQSELYSNVDSSPRSSATQDSSVMPSGEQVGTLRRSRPPPALHRQWPSTPHELSMIVEAETPVGKEARQQHVTLTDKPTGPEATTSQSGYHPRQTDSAVFSMTSGDTPRSGDILDDQRRDVTRRDRPLPAVYQTDSAVFSTTSGDTYQSGGAQQLGDPVGQRVAYQSDSGVFSSRIGIDTARDTEQQLSQQQQQQLSQQQQHLSQQHTAEFTAREAPENVQTYRKPFLATLESFYGSPSVDDDNTDEDNEDDVDIYMPHPDGITVASLPSDTSRSTAADSSPQWTPMEAASQIHSYLEKPSRETQYTGSPQFSSALLGESPNFGDISGSSLTPVRNPTMHYLPLSSTPAAGRSVRMTGEEGGAFPSFPSSPCVAEDKSPKRTTQGKSVSFRGTSGNLEEINWTEFLSLKLKEMAAEHFTLGDTATVEPATSRYTPQPAGDSTGGLSASAHADITPSYSSLHHERLLTGQSSSNEQSPSSQSMTSSQATLPTDVMATLLQAESPERSECPVTASDTSATNLTDLSEYTISGESDTVGQIHSQMATLALMSAPPCDLTQYSIQSDSMEEQGKQPSLPGNRDGQRGKEVTSQPQGTLPQLLTTEVSPAGSIPPPSPSLEQRASTPKLLPDLPTVLAQPTSGWIEPAVMSTRRSDDPPATSTTQESLRQDGGLVLTEDKFFEALAEDSTAITDEPDLTLVSLNSTVAGQGDDTSLAAPTSEENISSSLMSFIQHEHSVDSGSPHGGATGQMDSPTMAGAAASDPRSVIPGRFRDVGGDIGLTSGRIVKEGREVFEALGGEPGSGTDDGNDEDRIVSIPVFHTEGDSSDSFVGLSLADAFVKRRRQFIAASQQRKEEAHLKAKARLEATQRAAPIRFQKQPKTDTRKKPVGSHSPTRKITVAKTGSGAVKLVKRKPKAVTHGRTAVKLPAKKPGASSVSSGEDTHVGVAPKVSSQPAAKGGAPVRQSAGARAGMKAPSVGFSSGKTQQKQLGKMLATWKRSRTGTNAPPKM</sequence>
<proteinExistence type="predicted"/>
<feature type="region of interest" description="Disordered" evidence="2">
    <location>
        <begin position="1115"/>
        <end position="1142"/>
    </location>
</feature>
<organism evidence="3 4">
    <name type="scientific">Ridgeia piscesae</name>
    <name type="common">Tubeworm</name>
    <dbReference type="NCBI Taxonomy" id="27915"/>
    <lineage>
        <taxon>Eukaryota</taxon>
        <taxon>Metazoa</taxon>
        <taxon>Spiralia</taxon>
        <taxon>Lophotrochozoa</taxon>
        <taxon>Annelida</taxon>
        <taxon>Polychaeta</taxon>
        <taxon>Sedentaria</taxon>
        <taxon>Canalipalpata</taxon>
        <taxon>Sabellida</taxon>
        <taxon>Siboglinidae</taxon>
        <taxon>Ridgeia</taxon>
    </lineage>
</organism>
<feature type="compositionally biased region" description="Polar residues" evidence="2">
    <location>
        <begin position="420"/>
        <end position="447"/>
    </location>
</feature>
<feature type="compositionally biased region" description="Polar residues" evidence="2">
    <location>
        <begin position="1013"/>
        <end position="1038"/>
    </location>
</feature>
<feature type="compositionally biased region" description="Polar residues" evidence="2">
    <location>
        <begin position="1906"/>
        <end position="1916"/>
    </location>
</feature>
<feature type="compositionally biased region" description="Low complexity" evidence="2">
    <location>
        <begin position="1117"/>
        <end position="1138"/>
    </location>
</feature>
<feature type="compositionally biased region" description="Polar residues" evidence="2">
    <location>
        <begin position="1064"/>
        <end position="1083"/>
    </location>
</feature>
<feature type="compositionally biased region" description="Polar residues" evidence="2">
    <location>
        <begin position="1517"/>
        <end position="1527"/>
    </location>
</feature>
<feature type="region of interest" description="Disordered" evidence="2">
    <location>
        <begin position="1357"/>
        <end position="1381"/>
    </location>
</feature>
<comment type="caution">
    <text evidence="3">The sequence shown here is derived from an EMBL/GenBank/DDBJ whole genome shotgun (WGS) entry which is preliminary data.</text>
</comment>
<feature type="coiled-coil region" evidence="1">
    <location>
        <begin position="221"/>
        <end position="276"/>
    </location>
</feature>
<dbReference type="GO" id="GO:0005829">
    <property type="term" value="C:cytosol"/>
    <property type="evidence" value="ECO:0007669"/>
    <property type="project" value="TreeGrafter"/>
</dbReference>
<feature type="coiled-coil region" evidence="1">
    <location>
        <begin position="18"/>
        <end position="71"/>
    </location>
</feature>
<feature type="region of interest" description="Disordered" evidence="2">
    <location>
        <begin position="1663"/>
        <end position="1698"/>
    </location>
</feature>
<feature type="region of interest" description="Disordered" evidence="2">
    <location>
        <begin position="1398"/>
        <end position="1418"/>
    </location>
</feature>
<keyword evidence="4" id="KW-1185">Reference proteome</keyword>
<evidence type="ECO:0000313" key="4">
    <source>
        <dbReference type="Proteomes" id="UP001209878"/>
    </source>
</evidence>
<feature type="region of interest" description="Disordered" evidence="2">
    <location>
        <begin position="1493"/>
        <end position="1527"/>
    </location>
</feature>
<feature type="coiled-coil region" evidence="1">
    <location>
        <begin position="710"/>
        <end position="737"/>
    </location>
</feature>
<accession>A0AAD9PG95</accession>
<dbReference type="GO" id="GO:0046599">
    <property type="term" value="P:regulation of centriole replication"/>
    <property type="evidence" value="ECO:0007669"/>
    <property type="project" value="TreeGrafter"/>
</dbReference>